<dbReference type="Proteomes" id="UP001519343">
    <property type="component" value="Unassembled WGS sequence"/>
</dbReference>
<gene>
    <name evidence="2" type="ORF">J2Z37_004333</name>
</gene>
<dbReference type="EMBL" id="JAGGKT010000019">
    <property type="protein sequence ID" value="MBP1934313.1"/>
    <property type="molecule type" value="Genomic_DNA"/>
</dbReference>
<evidence type="ECO:0000256" key="1">
    <source>
        <dbReference type="SAM" id="Phobius"/>
    </source>
</evidence>
<name>A0ABS4GVL2_9BACL</name>
<keyword evidence="1" id="KW-1133">Transmembrane helix</keyword>
<accession>A0ABS4GVL2</accession>
<sequence length="76" mass="8428">MGHECSIQLVCDNSLVSVFQGNPVTRFDLLGIVLIVVALLSNNLFARTLHKKKSIQHVQTNLRERTASGEIIGLRN</sequence>
<keyword evidence="3" id="KW-1185">Reference proteome</keyword>
<evidence type="ECO:0000313" key="3">
    <source>
        <dbReference type="Proteomes" id="UP001519343"/>
    </source>
</evidence>
<organism evidence="2 3">
    <name type="scientific">Ammoniphilus resinae</name>
    <dbReference type="NCBI Taxonomy" id="861532"/>
    <lineage>
        <taxon>Bacteria</taxon>
        <taxon>Bacillati</taxon>
        <taxon>Bacillota</taxon>
        <taxon>Bacilli</taxon>
        <taxon>Bacillales</taxon>
        <taxon>Paenibacillaceae</taxon>
        <taxon>Aneurinibacillus group</taxon>
        <taxon>Ammoniphilus</taxon>
    </lineage>
</organism>
<feature type="transmembrane region" description="Helical" evidence="1">
    <location>
        <begin position="29"/>
        <end position="46"/>
    </location>
</feature>
<proteinExistence type="predicted"/>
<comment type="caution">
    <text evidence="2">The sequence shown here is derived from an EMBL/GenBank/DDBJ whole genome shotgun (WGS) entry which is preliminary data.</text>
</comment>
<keyword evidence="1" id="KW-0812">Transmembrane</keyword>
<reference evidence="2 3" key="1">
    <citation type="submission" date="2021-03" db="EMBL/GenBank/DDBJ databases">
        <title>Genomic Encyclopedia of Type Strains, Phase IV (KMG-IV): sequencing the most valuable type-strain genomes for metagenomic binning, comparative biology and taxonomic classification.</title>
        <authorList>
            <person name="Goeker M."/>
        </authorList>
    </citation>
    <scope>NUCLEOTIDE SEQUENCE [LARGE SCALE GENOMIC DNA]</scope>
    <source>
        <strain evidence="2 3">DSM 24738</strain>
    </source>
</reference>
<evidence type="ECO:0000313" key="2">
    <source>
        <dbReference type="EMBL" id="MBP1934313.1"/>
    </source>
</evidence>
<keyword evidence="1" id="KW-0472">Membrane</keyword>
<protein>
    <submittedName>
        <fullName evidence="2">Uncharacterized protein</fullName>
    </submittedName>
</protein>